<accession>D4XWJ7</accession>
<keyword evidence="1" id="KW-1133">Transmembrane helix</keyword>
<gene>
    <name evidence="2" type="ORF">MALL_0433</name>
</gene>
<keyword evidence="1" id="KW-0812">Transmembrane</keyword>
<proteinExistence type="predicted"/>
<comment type="caution">
    <text evidence="2">The sequence shown here is derived from an EMBL/GenBank/DDBJ whole genome shotgun (WGS) entry which is preliminary data.</text>
</comment>
<evidence type="ECO:0000313" key="2">
    <source>
        <dbReference type="EMBL" id="EFF41226.1"/>
    </source>
</evidence>
<name>D4XWJ7_9BACT</name>
<keyword evidence="1" id="KW-0472">Membrane</keyword>
<dbReference type="STRING" id="747682.MALL_0433"/>
<feature type="transmembrane region" description="Helical" evidence="1">
    <location>
        <begin position="22"/>
        <end position="43"/>
    </location>
</feature>
<dbReference type="AlphaFoldDB" id="D4XWJ7"/>
<protein>
    <submittedName>
        <fullName evidence="2">Uncharacterized protein</fullName>
    </submittedName>
</protein>
<evidence type="ECO:0000313" key="3">
    <source>
        <dbReference type="Proteomes" id="UP000004757"/>
    </source>
</evidence>
<sequence length="127" mass="13809">MSSTFLLNCVLASSLDNFSNDFSISLIVLVLSVDILFDSFFCFSKFFLISAYSVLLPNISSNLFVSLSVSINLSFTTLIASSFSVFLVFAPSKDWLKVVNNPSSLVSVLSLSKYSALTLSTTAFKAL</sequence>
<feature type="transmembrane region" description="Helical" evidence="1">
    <location>
        <begin position="63"/>
        <end position="90"/>
    </location>
</feature>
<evidence type="ECO:0000256" key="1">
    <source>
        <dbReference type="SAM" id="Phobius"/>
    </source>
</evidence>
<dbReference type="EMBL" id="ADNC01000027">
    <property type="protein sequence ID" value="EFF41226.1"/>
    <property type="molecule type" value="Genomic_DNA"/>
</dbReference>
<organism evidence="2 3">
    <name type="scientific">Mycoplasmopsis alligatoris A21JP2</name>
    <dbReference type="NCBI Taxonomy" id="747682"/>
    <lineage>
        <taxon>Bacteria</taxon>
        <taxon>Bacillati</taxon>
        <taxon>Mycoplasmatota</taxon>
        <taxon>Mycoplasmoidales</taxon>
        <taxon>Metamycoplasmataceae</taxon>
        <taxon>Mycoplasmopsis</taxon>
    </lineage>
</organism>
<reference evidence="2 3" key="1">
    <citation type="submission" date="2010-03" db="EMBL/GenBank/DDBJ databases">
        <authorList>
            <person name="Glass J.I."/>
            <person name="Benders G.A."/>
            <person name="Durkin A.S."/>
            <person name="Farmerie W.G."/>
            <person name="Hlavinka K."/>
            <person name="Hostetler J."/>
            <person name="Jackson J."/>
            <person name="May M.A."/>
            <person name="Miller R.H."/>
            <person name="Paralanov V."/>
            <person name="Radune D."/>
            <person name="Szczypinski B."/>
            <person name="Brown D.R."/>
        </authorList>
    </citation>
    <scope>NUCLEOTIDE SEQUENCE [LARGE SCALE GENOMIC DNA]</scope>
    <source>
        <strain evidence="2 3">A21JP2</strain>
    </source>
</reference>
<dbReference type="RefSeq" id="WP_005683846.1">
    <property type="nucleotide sequence ID" value="NZ_ADNC01000027.1"/>
</dbReference>
<dbReference type="Proteomes" id="UP000004757">
    <property type="component" value="Unassembled WGS sequence"/>
</dbReference>
<keyword evidence="3" id="KW-1185">Reference proteome</keyword>